<organism evidence="2">
    <name type="scientific">Picea glauca</name>
    <name type="common">White spruce</name>
    <name type="synonym">Pinus glauca</name>
    <dbReference type="NCBI Taxonomy" id="3330"/>
    <lineage>
        <taxon>Eukaryota</taxon>
        <taxon>Viridiplantae</taxon>
        <taxon>Streptophyta</taxon>
        <taxon>Embryophyta</taxon>
        <taxon>Tracheophyta</taxon>
        <taxon>Spermatophyta</taxon>
        <taxon>Pinopsida</taxon>
        <taxon>Pinidae</taxon>
        <taxon>Conifers I</taxon>
        <taxon>Pinales</taxon>
        <taxon>Pinaceae</taxon>
        <taxon>Picea</taxon>
    </lineage>
</organism>
<name>A0A101LVK8_PICGL</name>
<comment type="caution">
    <text evidence="2">The sequence shown here is derived from an EMBL/GenBank/DDBJ whole genome shotgun (WGS) entry which is preliminary data.</text>
</comment>
<accession>A0A101LVK8</accession>
<keyword evidence="2" id="KW-0496">Mitochondrion</keyword>
<protein>
    <submittedName>
        <fullName evidence="2">Uncharacterized protein</fullName>
    </submittedName>
</protein>
<evidence type="ECO:0000313" key="2">
    <source>
        <dbReference type="EMBL" id="KUM46140.1"/>
    </source>
</evidence>
<dbReference type="EMBL" id="LKAM01000013">
    <property type="protein sequence ID" value="KUM46140.1"/>
    <property type="molecule type" value="Genomic_DNA"/>
</dbReference>
<gene>
    <name evidence="2" type="ORF">ABT39_MTgene1946</name>
</gene>
<dbReference type="AlphaFoldDB" id="A0A101LVK8"/>
<geneLocation type="mitochondrion" evidence="2"/>
<proteinExistence type="predicted"/>
<reference evidence="2" key="1">
    <citation type="journal article" date="2015" name="Genome Biol. Evol.">
        <title>Organellar Genomes of White Spruce (Picea glauca): Assembly and Annotation.</title>
        <authorList>
            <person name="Jackman S.D."/>
            <person name="Warren R.L."/>
            <person name="Gibb E.A."/>
            <person name="Vandervalk B.P."/>
            <person name="Mohamadi H."/>
            <person name="Chu J."/>
            <person name="Raymond A."/>
            <person name="Pleasance S."/>
            <person name="Coope R."/>
            <person name="Wildung M.R."/>
            <person name="Ritland C.E."/>
            <person name="Bousquet J."/>
            <person name="Jones S.J."/>
            <person name="Bohlmann J."/>
            <person name="Birol I."/>
        </authorList>
    </citation>
    <scope>NUCLEOTIDE SEQUENCE [LARGE SCALE GENOMIC DNA]</scope>
    <source>
        <tissue evidence="2">Flushing bud</tissue>
    </source>
</reference>
<evidence type="ECO:0000256" key="1">
    <source>
        <dbReference type="SAM" id="MobiDB-lite"/>
    </source>
</evidence>
<sequence length="48" mass="5255">MRMKQYSSDDLPTPSLVTHLASQPGFRKASLKAGNVNQASSRARPPWA</sequence>
<feature type="region of interest" description="Disordered" evidence="1">
    <location>
        <begin position="28"/>
        <end position="48"/>
    </location>
</feature>